<dbReference type="EMBL" id="FXUF01000013">
    <property type="protein sequence ID" value="SMP66118.1"/>
    <property type="molecule type" value="Genomic_DNA"/>
</dbReference>
<dbReference type="InterPro" id="IPR009057">
    <property type="entry name" value="Homeodomain-like_sf"/>
</dbReference>
<dbReference type="InterPro" id="IPR036271">
    <property type="entry name" value="Tet_transcr_reg_TetR-rel_C_sf"/>
</dbReference>
<dbReference type="InterPro" id="IPR050624">
    <property type="entry name" value="HTH-type_Tx_Regulator"/>
</dbReference>
<gene>
    <name evidence="4" type="ORF">SAMN06296020_11367</name>
</gene>
<organism evidence="4 5">
    <name type="scientific">Anoxynatronum buryatiense</name>
    <dbReference type="NCBI Taxonomy" id="489973"/>
    <lineage>
        <taxon>Bacteria</taxon>
        <taxon>Bacillati</taxon>
        <taxon>Bacillota</taxon>
        <taxon>Clostridia</taxon>
        <taxon>Eubacteriales</taxon>
        <taxon>Clostridiaceae</taxon>
        <taxon>Anoxynatronum</taxon>
    </lineage>
</organism>
<proteinExistence type="predicted"/>
<feature type="domain" description="HTH tetR-type" evidence="3">
    <location>
        <begin position="23"/>
        <end position="83"/>
    </location>
</feature>
<dbReference type="Gene3D" id="1.10.357.10">
    <property type="entry name" value="Tetracycline Repressor, domain 2"/>
    <property type="match status" value="1"/>
</dbReference>
<name>A0AA45WXX0_9CLOT</name>
<dbReference type="PRINTS" id="PR00455">
    <property type="entry name" value="HTHTETR"/>
</dbReference>
<keyword evidence="5" id="KW-1185">Reference proteome</keyword>
<protein>
    <submittedName>
        <fullName evidence="4">Transcriptional regulator, TetR family</fullName>
    </submittedName>
</protein>
<dbReference type="GO" id="GO:0003677">
    <property type="term" value="F:DNA binding"/>
    <property type="evidence" value="ECO:0007669"/>
    <property type="project" value="UniProtKB-UniRule"/>
</dbReference>
<keyword evidence="1 2" id="KW-0238">DNA-binding</keyword>
<dbReference type="PROSITE" id="PS50977">
    <property type="entry name" value="HTH_TETR_2"/>
    <property type="match status" value="1"/>
</dbReference>
<dbReference type="SUPFAM" id="SSF48498">
    <property type="entry name" value="Tetracyclin repressor-like, C-terminal domain"/>
    <property type="match status" value="1"/>
</dbReference>
<feature type="DNA-binding region" description="H-T-H motif" evidence="2">
    <location>
        <begin position="46"/>
        <end position="65"/>
    </location>
</feature>
<dbReference type="Pfam" id="PF00440">
    <property type="entry name" value="TetR_N"/>
    <property type="match status" value="1"/>
</dbReference>
<accession>A0AA45WXX0</accession>
<evidence type="ECO:0000256" key="2">
    <source>
        <dbReference type="PROSITE-ProRule" id="PRU00335"/>
    </source>
</evidence>
<reference evidence="4" key="1">
    <citation type="submission" date="2017-05" db="EMBL/GenBank/DDBJ databases">
        <authorList>
            <person name="Varghese N."/>
            <person name="Submissions S."/>
        </authorList>
    </citation>
    <scope>NUCLEOTIDE SEQUENCE</scope>
    <source>
        <strain evidence="4">Su22</strain>
    </source>
</reference>
<evidence type="ECO:0000313" key="5">
    <source>
        <dbReference type="Proteomes" id="UP001158066"/>
    </source>
</evidence>
<sequence length="205" mass="23923">MDTGEERGSWTVKQPTKRDLQAEETYRKLVDTSMELVKEYGYHKVTVSQICAASGYAKGTFYNYFNSKRDILNRLAIELNERLADTFSYDESQSCTQLYLQFVNDYMRIVKEDGHDFSKNCMQMLISESMSGDEVRLDIQQKYLYELIERGQKQGEFTSGMTKEAFFDLWRATVLGVITLWAIEKEHYDLTQEGRQSLSAIIRLM</sequence>
<dbReference type="PANTHER" id="PTHR43479:SF11">
    <property type="entry name" value="ACREF_ENVCD OPERON REPRESSOR-RELATED"/>
    <property type="match status" value="1"/>
</dbReference>
<dbReference type="SUPFAM" id="SSF46689">
    <property type="entry name" value="Homeodomain-like"/>
    <property type="match status" value="1"/>
</dbReference>
<dbReference type="PANTHER" id="PTHR43479">
    <property type="entry name" value="ACREF/ENVCD OPERON REPRESSOR-RELATED"/>
    <property type="match status" value="1"/>
</dbReference>
<comment type="caution">
    <text evidence="4">The sequence shown here is derived from an EMBL/GenBank/DDBJ whole genome shotgun (WGS) entry which is preliminary data.</text>
</comment>
<dbReference type="AlphaFoldDB" id="A0AA45WXX0"/>
<dbReference type="InterPro" id="IPR001647">
    <property type="entry name" value="HTH_TetR"/>
</dbReference>
<evidence type="ECO:0000313" key="4">
    <source>
        <dbReference type="EMBL" id="SMP66118.1"/>
    </source>
</evidence>
<evidence type="ECO:0000256" key="1">
    <source>
        <dbReference type="ARBA" id="ARBA00023125"/>
    </source>
</evidence>
<evidence type="ECO:0000259" key="3">
    <source>
        <dbReference type="PROSITE" id="PS50977"/>
    </source>
</evidence>
<dbReference type="Proteomes" id="UP001158066">
    <property type="component" value="Unassembled WGS sequence"/>
</dbReference>